<evidence type="ECO:0000256" key="9">
    <source>
        <dbReference type="ARBA" id="ARBA00025772"/>
    </source>
</evidence>
<organism evidence="13 14">
    <name type="scientific">Cupriavidus basilensis</name>
    <dbReference type="NCBI Taxonomy" id="68895"/>
    <lineage>
        <taxon>Bacteria</taxon>
        <taxon>Pseudomonadati</taxon>
        <taxon>Pseudomonadota</taxon>
        <taxon>Betaproteobacteria</taxon>
        <taxon>Burkholderiales</taxon>
        <taxon>Burkholderiaceae</taxon>
        <taxon>Cupriavidus</taxon>
    </lineage>
</organism>
<dbReference type="InterPro" id="IPR045584">
    <property type="entry name" value="Pilin-like"/>
</dbReference>
<keyword evidence="3" id="KW-1003">Cell membrane</keyword>
<gene>
    <name evidence="13" type="ORF">P3W85_11630</name>
</gene>
<name>A0ABT6ALV2_9BURK</name>
<proteinExistence type="inferred from homology"/>
<protein>
    <recommendedName>
        <fullName evidence="2">Type II secretion system protein H</fullName>
    </recommendedName>
    <alternativeName>
        <fullName evidence="10">General secretion pathway protein H</fullName>
    </alternativeName>
</protein>
<sequence length="174" mass="17774">MRAKGISLVEMMAVISIISILLMLGVPGMSDYLQNSRLRAISEQLSSDLKAARVEALNRNRMTTFTVSATGWSYAVPSAAGFAGYSASPPELSRSVALASNQASVCFDGTGRVLLADCSGPAAALPRFDVQPASGSAACRAGGGTAQCLRVALSALGQARVCNPAAAANSLMAC</sequence>
<evidence type="ECO:0000256" key="7">
    <source>
        <dbReference type="ARBA" id="ARBA00022989"/>
    </source>
</evidence>
<keyword evidence="14" id="KW-1185">Reference proteome</keyword>
<keyword evidence="4" id="KW-0488">Methylation</keyword>
<dbReference type="Proteomes" id="UP001216674">
    <property type="component" value="Unassembled WGS sequence"/>
</dbReference>
<evidence type="ECO:0000256" key="10">
    <source>
        <dbReference type="ARBA" id="ARBA00030775"/>
    </source>
</evidence>
<comment type="subcellular location">
    <subcellularLocation>
        <location evidence="1">Cell inner membrane</location>
        <topology evidence="1">Single-pass membrane protein</topology>
    </subcellularLocation>
</comment>
<feature type="transmembrane region" description="Helical" evidence="11">
    <location>
        <begin position="6"/>
        <end position="29"/>
    </location>
</feature>
<evidence type="ECO:0000256" key="8">
    <source>
        <dbReference type="ARBA" id="ARBA00023136"/>
    </source>
</evidence>
<keyword evidence="6 11" id="KW-0812">Transmembrane</keyword>
<comment type="caution">
    <text evidence="13">The sequence shown here is derived from an EMBL/GenBank/DDBJ whole genome shotgun (WGS) entry which is preliminary data.</text>
</comment>
<evidence type="ECO:0000256" key="3">
    <source>
        <dbReference type="ARBA" id="ARBA00022475"/>
    </source>
</evidence>
<dbReference type="PROSITE" id="PS00409">
    <property type="entry name" value="PROKAR_NTER_METHYL"/>
    <property type="match status" value="1"/>
</dbReference>
<dbReference type="SUPFAM" id="SSF54523">
    <property type="entry name" value="Pili subunits"/>
    <property type="match status" value="1"/>
</dbReference>
<evidence type="ECO:0000313" key="14">
    <source>
        <dbReference type="Proteomes" id="UP001216674"/>
    </source>
</evidence>
<evidence type="ECO:0000256" key="1">
    <source>
        <dbReference type="ARBA" id="ARBA00004377"/>
    </source>
</evidence>
<evidence type="ECO:0000256" key="5">
    <source>
        <dbReference type="ARBA" id="ARBA00022519"/>
    </source>
</evidence>
<dbReference type="Gene3D" id="3.30.700.10">
    <property type="entry name" value="Glycoprotein, Type 4 Pilin"/>
    <property type="match status" value="1"/>
</dbReference>
<evidence type="ECO:0000256" key="2">
    <source>
        <dbReference type="ARBA" id="ARBA00021549"/>
    </source>
</evidence>
<comment type="similarity">
    <text evidence="9">Belongs to the GSP H family.</text>
</comment>
<reference evidence="13 14" key="1">
    <citation type="submission" date="2023-03" db="EMBL/GenBank/DDBJ databases">
        <title>Draft assemblies of triclosan tolerant bacteria isolated from returned activated sludge.</title>
        <authorList>
            <person name="Van Hamelsveld S."/>
        </authorList>
    </citation>
    <scope>NUCLEOTIDE SEQUENCE [LARGE SCALE GENOMIC DNA]</scope>
    <source>
        <strain evidence="13 14">GW210010_S58</strain>
    </source>
</reference>
<keyword evidence="8 11" id="KW-0472">Membrane</keyword>
<evidence type="ECO:0000259" key="12">
    <source>
        <dbReference type="Pfam" id="PF12019"/>
    </source>
</evidence>
<dbReference type="Pfam" id="PF12019">
    <property type="entry name" value="GspH"/>
    <property type="match status" value="1"/>
</dbReference>
<dbReference type="InterPro" id="IPR022346">
    <property type="entry name" value="T2SS_GspH"/>
</dbReference>
<evidence type="ECO:0000256" key="4">
    <source>
        <dbReference type="ARBA" id="ARBA00022481"/>
    </source>
</evidence>
<evidence type="ECO:0000256" key="11">
    <source>
        <dbReference type="SAM" id="Phobius"/>
    </source>
</evidence>
<feature type="domain" description="General secretion pathway GspH" evidence="12">
    <location>
        <begin position="43"/>
        <end position="123"/>
    </location>
</feature>
<keyword evidence="7 11" id="KW-1133">Transmembrane helix</keyword>
<accession>A0ABT6ALV2</accession>
<dbReference type="NCBIfam" id="TIGR02532">
    <property type="entry name" value="IV_pilin_GFxxxE"/>
    <property type="match status" value="1"/>
</dbReference>
<evidence type="ECO:0000256" key="6">
    <source>
        <dbReference type="ARBA" id="ARBA00022692"/>
    </source>
</evidence>
<keyword evidence="5" id="KW-0997">Cell inner membrane</keyword>
<evidence type="ECO:0000313" key="13">
    <source>
        <dbReference type="EMBL" id="MDF3833594.1"/>
    </source>
</evidence>
<dbReference type="EMBL" id="JARJLM010000199">
    <property type="protein sequence ID" value="MDF3833594.1"/>
    <property type="molecule type" value="Genomic_DNA"/>
</dbReference>
<dbReference type="InterPro" id="IPR012902">
    <property type="entry name" value="N_methyl_site"/>
</dbReference>
<dbReference type="RefSeq" id="WP_276264905.1">
    <property type="nucleotide sequence ID" value="NZ_JARJLM010000199.1"/>
</dbReference>